<evidence type="ECO:0000313" key="2">
    <source>
        <dbReference type="EMBL" id="KDR74274.1"/>
    </source>
</evidence>
<dbReference type="AlphaFoldDB" id="A0A067T2U7"/>
<evidence type="ECO:0000256" key="1">
    <source>
        <dbReference type="SAM" id="MobiDB-lite"/>
    </source>
</evidence>
<proteinExistence type="predicted"/>
<feature type="region of interest" description="Disordered" evidence="1">
    <location>
        <begin position="1"/>
        <end position="54"/>
    </location>
</feature>
<protein>
    <submittedName>
        <fullName evidence="2">Uncharacterized protein</fullName>
    </submittedName>
</protein>
<accession>A0A067T2U7</accession>
<dbReference type="EMBL" id="KL142383">
    <property type="protein sequence ID" value="KDR74274.1"/>
    <property type="molecule type" value="Genomic_DNA"/>
</dbReference>
<evidence type="ECO:0000313" key="3">
    <source>
        <dbReference type="Proteomes" id="UP000027222"/>
    </source>
</evidence>
<organism evidence="2 3">
    <name type="scientific">Galerina marginata (strain CBS 339.88)</name>
    <dbReference type="NCBI Taxonomy" id="685588"/>
    <lineage>
        <taxon>Eukaryota</taxon>
        <taxon>Fungi</taxon>
        <taxon>Dikarya</taxon>
        <taxon>Basidiomycota</taxon>
        <taxon>Agaricomycotina</taxon>
        <taxon>Agaricomycetes</taxon>
        <taxon>Agaricomycetidae</taxon>
        <taxon>Agaricales</taxon>
        <taxon>Agaricineae</taxon>
        <taxon>Strophariaceae</taxon>
        <taxon>Galerina</taxon>
    </lineage>
</organism>
<reference evidence="3" key="1">
    <citation type="journal article" date="2014" name="Proc. Natl. Acad. Sci. U.S.A.">
        <title>Extensive sampling of basidiomycete genomes demonstrates inadequacy of the white-rot/brown-rot paradigm for wood decay fungi.</title>
        <authorList>
            <person name="Riley R."/>
            <person name="Salamov A.A."/>
            <person name="Brown D.W."/>
            <person name="Nagy L.G."/>
            <person name="Floudas D."/>
            <person name="Held B.W."/>
            <person name="Levasseur A."/>
            <person name="Lombard V."/>
            <person name="Morin E."/>
            <person name="Otillar R."/>
            <person name="Lindquist E.A."/>
            <person name="Sun H."/>
            <person name="LaButti K.M."/>
            <person name="Schmutz J."/>
            <person name="Jabbour D."/>
            <person name="Luo H."/>
            <person name="Baker S.E."/>
            <person name="Pisabarro A.G."/>
            <person name="Walton J.D."/>
            <person name="Blanchette R.A."/>
            <person name="Henrissat B."/>
            <person name="Martin F."/>
            <person name="Cullen D."/>
            <person name="Hibbett D.S."/>
            <person name="Grigoriev I.V."/>
        </authorList>
    </citation>
    <scope>NUCLEOTIDE SEQUENCE [LARGE SCALE GENOMIC DNA]</scope>
    <source>
        <strain evidence="3">CBS 339.88</strain>
    </source>
</reference>
<gene>
    <name evidence="2" type="ORF">GALMADRAFT_574325</name>
</gene>
<sequence>MMSKNNQARLVKVLSDRRSAEERFHGTKLPETKDTKKTATKPTKPRAASRRTPQAFRTQKMNSIRLARMTEVPARMTQRTTRLQRRGGRYMLGRTPMGCFARRTFIFSPSAATLSKLLRKPAWSNLHRATHYKRQVLLGTVDSLLRKDKRYKDVLKRITKDNDFKFVKVIGKWMIDCQPSRQ</sequence>
<dbReference type="STRING" id="685588.A0A067T2U7"/>
<dbReference type="HOGENOM" id="CLU_1482078_0_0_1"/>
<feature type="compositionally biased region" description="Basic and acidic residues" evidence="1">
    <location>
        <begin position="14"/>
        <end position="37"/>
    </location>
</feature>
<dbReference type="Proteomes" id="UP000027222">
    <property type="component" value="Unassembled WGS sequence"/>
</dbReference>
<name>A0A067T2U7_GALM3</name>
<keyword evidence="3" id="KW-1185">Reference proteome</keyword>